<evidence type="ECO:0000256" key="1">
    <source>
        <dbReference type="ARBA" id="ARBA00022737"/>
    </source>
</evidence>
<dbReference type="InterPro" id="IPR056823">
    <property type="entry name" value="TEN-like_YD-shell"/>
</dbReference>
<evidence type="ECO:0000313" key="4">
    <source>
        <dbReference type="EMBL" id="QYS88237.1"/>
    </source>
</evidence>
<reference evidence="4" key="1">
    <citation type="submission" date="2020-12" db="EMBL/GenBank/DDBJ databases">
        <title>Genome sequencing of genetic groups of Flavobacterium columnare.</title>
        <authorList>
            <person name="Waldbieser G.C."/>
            <person name="Griffin M.J."/>
            <person name="LaFrentz B.R."/>
        </authorList>
    </citation>
    <scope>NUCLEOTIDE SEQUENCE</scope>
    <source>
        <strain evidence="4">90-106</strain>
    </source>
</reference>
<dbReference type="NCBIfam" id="TIGR03696">
    <property type="entry name" value="Rhs_assc_core"/>
    <property type="match status" value="1"/>
</dbReference>
<name>A0A8G0KQC7_9FLAO</name>
<feature type="transmembrane region" description="Helical" evidence="2">
    <location>
        <begin position="486"/>
        <end position="508"/>
    </location>
</feature>
<feature type="domain" description="Teneurin-like YD-shell" evidence="3">
    <location>
        <begin position="69"/>
        <end position="165"/>
    </location>
</feature>
<accession>A0A8G0KQC7</accession>
<dbReference type="PANTHER" id="PTHR32305:SF15">
    <property type="entry name" value="PROTEIN RHSA-RELATED"/>
    <property type="match status" value="1"/>
</dbReference>
<evidence type="ECO:0000256" key="2">
    <source>
        <dbReference type="SAM" id="Phobius"/>
    </source>
</evidence>
<dbReference type="KEGG" id="fdv:JJC05_10740"/>
<dbReference type="EMBL" id="CP067378">
    <property type="protein sequence ID" value="QYS88237.1"/>
    <property type="molecule type" value="Genomic_DNA"/>
</dbReference>
<organism evidence="4">
    <name type="scientific">Flavobacterium columnare</name>
    <dbReference type="NCBI Taxonomy" id="996"/>
    <lineage>
        <taxon>Bacteria</taxon>
        <taxon>Pseudomonadati</taxon>
        <taxon>Bacteroidota</taxon>
        <taxon>Flavobacteriia</taxon>
        <taxon>Flavobacteriales</taxon>
        <taxon>Flavobacteriaceae</taxon>
        <taxon>Flavobacterium</taxon>
    </lineage>
</organism>
<feature type="transmembrane region" description="Helical" evidence="2">
    <location>
        <begin position="175"/>
        <end position="195"/>
    </location>
</feature>
<keyword evidence="2" id="KW-0472">Membrane</keyword>
<dbReference type="AlphaFoldDB" id="A0A8G0KQC7"/>
<dbReference type="PANTHER" id="PTHR32305">
    <property type="match status" value="1"/>
</dbReference>
<protein>
    <recommendedName>
        <fullName evidence="3">Teneurin-like YD-shell domain-containing protein</fullName>
    </recommendedName>
</protein>
<dbReference type="Gene3D" id="2.180.10.10">
    <property type="entry name" value="RHS repeat-associated core"/>
    <property type="match status" value="1"/>
</dbReference>
<gene>
    <name evidence="4" type="ORF">JJC05_10740</name>
</gene>
<dbReference type="InterPro" id="IPR022385">
    <property type="entry name" value="Rhs_assc_core"/>
</dbReference>
<dbReference type="InterPro" id="IPR050708">
    <property type="entry name" value="T6SS_VgrG/RHS"/>
</dbReference>
<proteinExistence type="predicted"/>
<dbReference type="Proteomes" id="UP000824721">
    <property type="component" value="Chromosome"/>
</dbReference>
<dbReference type="Pfam" id="PF25023">
    <property type="entry name" value="TEN_YD-shell"/>
    <property type="match status" value="1"/>
</dbReference>
<sequence>MMHYGGNFSLDQAATTAKFTKYYSEDGSFEVVRDNTTGQEKHLLYIGGTPYESNIVYVKNYAEIDAKPLFLHKDYLGTILAITDEKGKLVEERHFDAWGNLTHGSMQVLDRGYTSHEHLQDVGLIHMNGRLYDPMLRRFLNADENIQDPTNTQCYNKYGYVMNNPLMFNDPSGEYGIGIGIAITIGVIVAALTYTANVYFKYGNLKYWNIYEAHEAMFWGAVSAAATYGVGTLFSAGGTIVNTIGEVWSVAAQAAAHGIVQGVLSSVQGGNFWSAALSGTFGSLGASAFGAIGGDFAKSTVGTITFGAISGGVGAELSGGNFWQGVVIGGIVAGLNHTLHKGLDPKPKTKYKYFFKELRNKYNFAKTINGDLDSVNQYYYGDSKAVNLGVDVKNALLKSGDYTRIVNRLVTGVANKLTFKASVDLTFDGAFFVGRTTLFYDTKCNSAQCTTYFKAFEGDGFWDPLDIGLEIPLTLPSPPSIPVEGLILLFLYLQNHIIFYLMNFRLLIKIRGY</sequence>
<keyword evidence="1" id="KW-0677">Repeat</keyword>
<evidence type="ECO:0000259" key="3">
    <source>
        <dbReference type="Pfam" id="PF25023"/>
    </source>
</evidence>
<keyword evidence="2" id="KW-1133">Transmembrane helix</keyword>
<feature type="transmembrane region" description="Helical" evidence="2">
    <location>
        <begin position="216"/>
        <end position="236"/>
    </location>
</feature>
<keyword evidence="2" id="KW-0812">Transmembrane</keyword>